<protein>
    <submittedName>
        <fullName evidence="2">Uncharacterized protein</fullName>
    </submittedName>
</protein>
<comment type="caution">
    <text evidence="2">The sequence shown here is derived from an EMBL/GenBank/DDBJ whole genome shotgun (WGS) entry which is preliminary data.</text>
</comment>
<keyword evidence="1" id="KW-0472">Membrane</keyword>
<sequence>MLLLIQVTQQNKNSFERMIKIIIPIIILIALCLILWFFKINTSYVIPNLIEWATKFILSWITLYWIIRLVKSIEKIK</sequence>
<evidence type="ECO:0000313" key="3">
    <source>
        <dbReference type="Proteomes" id="UP000285456"/>
    </source>
</evidence>
<feature type="transmembrane region" description="Helical" evidence="1">
    <location>
        <begin position="21"/>
        <end position="38"/>
    </location>
</feature>
<proteinExistence type="predicted"/>
<gene>
    <name evidence="2" type="ORF">D1B32_04735</name>
</gene>
<feature type="transmembrane region" description="Helical" evidence="1">
    <location>
        <begin position="44"/>
        <end position="67"/>
    </location>
</feature>
<organism evidence="2 3">
    <name type="scientific">Oceanobacillus profundus</name>
    <dbReference type="NCBI Taxonomy" id="372463"/>
    <lineage>
        <taxon>Bacteria</taxon>
        <taxon>Bacillati</taxon>
        <taxon>Bacillota</taxon>
        <taxon>Bacilli</taxon>
        <taxon>Bacillales</taxon>
        <taxon>Bacillaceae</taxon>
        <taxon>Oceanobacillus</taxon>
    </lineage>
</organism>
<evidence type="ECO:0000256" key="1">
    <source>
        <dbReference type="SAM" id="Phobius"/>
    </source>
</evidence>
<evidence type="ECO:0000313" key="2">
    <source>
        <dbReference type="EMBL" id="RHW34475.1"/>
    </source>
</evidence>
<dbReference type="EMBL" id="QWEH01000002">
    <property type="protein sequence ID" value="RHW34475.1"/>
    <property type="molecule type" value="Genomic_DNA"/>
</dbReference>
<keyword evidence="3" id="KW-1185">Reference proteome</keyword>
<keyword evidence="1" id="KW-1133">Transmembrane helix</keyword>
<reference evidence="2 3" key="1">
    <citation type="journal article" date="2007" name="Int. J. Syst. Evol. Microbiol.">
        <title>Oceanobacillus profundus sp. nov., isolated from a deep-sea sediment core.</title>
        <authorList>
            <person name="Kim Y.G."/>
            <person name="Choi D.H."/>
            <person name="Hyun S."/>
            <person name="Cho B.C."/>
        </authorList>
    </citation>
    <scope>NUCLEOTIDE SEQUENCE [LARGE SCALE GENOMIC DNA]</scope>
    <source>
        <strain evidence="2 3">DSM 18246</strain>
    </source>
</reference>
<name>A0A417YME4_9BACI</name>
<dbReference type="AlphaFoldDB" id="A0A417YME4"/>
<dbReference type="Proteomes" id="UP000285456">
    <property type="component" value="Unassembled WGS sequence"/>
</dbReference>
<accession>A0A417YME4</accession>
<keyword evidence="1" id="KW-0812">Transmembrane</keyword>